<sequence length="35" mass="4113">LVEMLNWAPLSSVVMKWQIMANKHCPTQWTFTCFA</sequence>
<feature type="non-terminal residue" evidence="1">
    <location>
        <position position="1"/>
    </location>
</feature>
<proteinExistence type="predicted"/>
<dbReference type="EMBL" id="JYDT01004764">
    <property type="protein sequence ID" value="KRY54774.1"/>
    <property type="molecule type" value="Genomic_DNA"/>
</dbReference>
<feature type="non-terminal residue" evidence="1">
    <location>
        <position position="35"/>
    </location>
</feature>
<dbReference type="Proteomes" id="UP000054995">
    <property type="component" value="Unassembled WGS sequence"/>
</dbReference>
<evidence type="ECO:0000313" key="2">
    <source>
        <dbReference type="Proteomes" id="UP000054995"/>
    </source>
</evidence>
<accession>A0A0V1CZZ5</accession>
<comment type="caution">
    <text evidence="1">The sequence shown here is derived from an EMBL/GenBank/DDBJ whole genome shotgun (WGS) entry which is preliminary data.</text>
</comment>
<name>A0A0V1CZZ5_TRIPS</name>
<organism evidence="1 2">
    <name type="scientific">Trichinella pseudospiralis</name>
    <name type="common">Parasitic roundworm</name>
    <dbReference type="NCBI Taxonomy" id="6337"/>
    <lineage>
        <taxon>Eukaryota</taxon>
        <taxon>Metazoa</taxon>
        <taxon>Ecdysozoa</taxon>
        <taxon>Nematoda</taxon>
        <taxon>Enoplea</taxon>
        <taxon>Dorylaimia</taxon>
        <taxon>Trichinellida</taxon>
        <taxon>Trichinellidae</taxon>
        <taxon>Trichinella</taxon>
    </lineage>
</organism>
<keyword evidence="2" id="KW-1185">Reference proteome</keyword>
<reference evidence="1 2" key="1">
    <citation type="submission" date="2015-01" db="EMBL/GenBank/DDBJ databases">
        <title>Evolution of Trichinella species and genotypes.</title>
        <authorList>
            <person name="Korhonen P.K."/>
            <person name="Edoardo P."/>
            <person name="Giuseppe L.R."/>
            <person name="Gasser R.B."/>
        </authorList>
    </citation>
    <scope>NUCLEOTIDE SEQUENCE [LARGE SCALE GENOMIC DNA]</scope>
    <source>
        <strain evidence="1">ISS470</strain>
    </source>
</reference>
<gene>
    <name evidence="1" type="ORF">T4D_15611</name>
</gene>
<evidence type="ECO:0000313" key="1">
    <source>
        <dbReference type="EMBL" id="KRY54774.1"/>
    </source>
</evidence>
<dbReference type="AlphaFoldDB" id="A0A0V1CZZ5"/>
<protein>
    <submittedName>
        <fullName evidence="1">Uncharacterized protein</fullName>
    </submittedName>
</protein>